<evidence type="ECO:0000259" key="2">
    <source>
        <dbReference type="Pfam" id="PF01408"/>
    </source>
</evidence>
<proteinExistence type="predicted"/>
<evidence type="ECO:0000313" key="3">
    <source>
        <dbReference type="EMBL" id="MYC94295.1"/>
    </source>
</evidence>
<name>A0A6B1D480_9CHLR</name>
<protein>
    <submittedName>
        <fullName evidence="3">Gfo/Idh/MocA family oxidoreductase</fullName>
    </submittedName>
</protein>
<dbReference type="InterPro" id="IPR050463">
    <property type="entry name" value="Gfo/Idh/MocA_oxidrdct_glycsds"/>
</dbReference>
<accession>A0A6B1D480</accession>
<dbReference type="PANTHER" id="PTHR43818:SF11">
    <property type="entry name" value="BCDNA.GH03377"/>
    <property type="match status" value="1"/>
</dbReference>
<keyword evidence="1" id="KW-0560">Oxidoreductase</keyword>
<dbReference type="GO" id="GO:0016491">
    <property type="term" value="F:oxidoreductase activity"/>
    <property type="evidence" value="ECO:0007669"/>
    <property type="project" value="UniProtKB-KW"/>
</dbReference>
<comment type="caution">
    <text evidence="3">The sequence shown here is derived from an EMBL/GenBank/DDBJ whole genome shotgun (WGS) entry which is preliminary data.</text>
</comment>
<dbReference type="Pfam" id="PF01408">
    <property type="entry name" value="GFO_IDH_MocA"/>
    <property type="match status" value="1"/>
</dbReference>
<gene>
    <name evidence="3" type="ORF">F4X14_04930</name>
</gene>
<dbReference type="SUPFAM" id="SSF55347">
    <property type="entry name" value="Glyceraldehyde-3-phosphate dehydrogenase-like, C-terminal domain"/>
    <property type="match status" value="1"/>
</dbReference>
<sequence>MRGYENLTYKCGIIGVSGGRANGHADAYAHIPRGTLACIATRNRDNLDAFGQRWNVDARYIDYREMFEREKPDLVHVNTPPDVRLEVMQAAEAAGVGALIIEKPLAIQAEDYLAIRKFADTAKVKVAINHQLHFHPRRSQLQALVADGTIGTVRLIDASARMNMAYQGTHVLQSVAAFHPQGEPTGIFAQISGGDGLAVGRKQHYAPDATLAAVRYGDAASTLLRCGTNGPYVLAGDERVNVHKQVTVYGTDGYVHWSMWGWETSISGKRERGSHNYPDEDILGQAAMTEAAFDWLEDDRRLHPLNLDAALLDFHILLKAYMSGLNRREETLASELQPGLIEALRQTLVG</sequence>
<dbReference type="EMBL" id="VXMH01000023">
    <property type="protein sequence ID" value="MYC94295.1"/>
    <property type="molecule type" value="Genomic_DNA"/>
</dbReference>
<organism evidence="3">
    <name type="scientific">Caldilineaceae bacterium SB0661_bin_32</name>
    <dbReference type="NCBI Taxonomy" id="2605255"/>
    <lineage>
        <taxon>Bacteria</taxon>
        <taxon>Bacillati</taxon>
        <taxon>Chloroflexota</taxon>
        <taxon>Caldilineae</taxon>
        <taxon>Caldilineales</taxon>
        <taxon>Caldilineaceae</taxon>
    </lineage>
</organism>
<dbReference type="PANTHER" id="PTHR43818">
    <property type="entry name" value="BCDNA.GH03377"/>
    <property type="match status" value="1"/>
</dbReference>
<dbReference type="Gene3D" id="3.40.50.720">
    <property type="entry name" value="NAD(P)-binding Rossmann-like Domain"/>
    <property type="match status" value="1"/>
</dbReference>
<dbReference type="InterPro" id="IPR036291">
    <property type="entry name" value="NAD(P)-bd_dom_sf"/>
</dbReference>
<dbReference type="InterPro" id="IPR000683">
    <property type="entry name" value="Gfo/Idh/MocA-like_OxRdtase_N"/>
</dbReference>
<reference evidence="3" key="1">
    <citation type="submission" date="2019-09" db="EMBL/GenBank/DDBJ databases">
        <title>Characterisation of the sponge microbiome using genome-centric metagenomics.</title>
        <authorList>
            <person name="Engelberts J.P."/>
            <person name="Robbins S.J."/>
            <person name="De Goeij J.M."/>
            <person name="Aranda M."/>
            <person name="Bell S.C."/>
            <person name="Webster N.S."/>
        </authorList>
    </citation>
    <scope>NUCLEOTIDE SEQUENCE</scope>
    <source>
        <strain evidence="3">SB0661_bin_32</strain>
    </source>
</reference>
<dbReference type="GO" id="GO:0000166">
    <property type="term" value="F:nucleotide binding"/>
    <property type="evidence" value="ECO:0007669"/>
    <property type="project" value="InterPro"/>
</dbReference>
<dbReference type="AlphaFoldDB" id="A0A6B1D480"/>
<dbReference type="SUPFAM" id="SSF51735">
    <property type="entry name" value="NAD(P)-binding Rossmann-fold domains"/>
    <property type="match status" value="1"/>
</dbReference>
<dbReference type="Gene3D" id="3.30.360.10">
    <property type="entry name" value="Dihydrodipicolinate Reductase, domain 2"/>
    <property type="match status" value="1"/>
</dbReference>
<feature type="domain" description="Gfo/Idh/MocA-like oxidoreductase N-terminal" evidence="2">
    <location>
        <begin position="10"/>
        <end position="130"/>
    </location>
</feature>
<evidence type="ECO:0000256" key="1">
    <source>
        <dbReference type="ARBA" id="ARBA00023002"/>
    </source>
</evidence>